<proteinExistence type="predicted"/>
<dbReference type="Proteomes" id="UP000235786">
    <property type="component" value="Unassembled WGS sequence"/>
</dbReference>
<sequence length="203" mass="23251">MSAFWEDPIWILLWPKHIKLSYLIEQCAKCYPRNLLRDREKTRHQKAVDPVTGKVIGYARWILPDELVKGKEGEICAEGVVEGVSEEKRKNFEELAASAWWDRGAHNLKIGDIDDVNIAVRNRIVAEKPYIRIGTALVESRIEKAEELGVPLFAMPYKAGLEIYTRLGFKEVDRVIQDDSQYGGKEEYGAYFMIYDAPKGTES</sequence>
<protein>
    <recommendedName>
        <fullName evidence="3">N-acetyltransferase domain-containing protein</fullName>
    </recommendedName>
</protein>
<keyword evidence="2" id="KW-1185">Reference proteome</keyword>
<dbReference type="SUPFAM" id="SSF55729">
    <property type="entry name" value="Acyl-CoA N-acyltransferases (Nat)"/>
    <property type="match status" value="1"/>
</dbReference>
<dbReference type="OrthoDB" id="2115692at2759"/>
<dbReference type="PANTHER" id="PTHR42791:SF2">
    <property type="entry name" value="N-ACETYLTRANSFERASE DOMAIN-CONTAINING PROTEIN"/>
    <property type="match status" value="1"/>
</dbReference>
<name>A0A2J6R7E8_HYAVF</name>
<evidence type="ECO:0000313" key="2">
    <source>
        <dbReference type="Proteomes" id="UP000235786"/>
    </source>
</evidence>
<dbReference type="InterPro" id="IPR052523">
    <property type="entry name" value="Trichothecene_AcTrans"/>
</dbReference>
<dbReference type="AlphaFoldDB" id="A0A2J6R7E8"/>
<reference evidence="1 2" key="1">
    <citation type="submission" date="2016-04" db="EMBL/GenBank/DDBJ databases">
        <title>A degradative enzymes factory behind the ericoid mycorrhizal symbiosis.</title>
        <authorList>
            <consortium name="DOE Joint Genome Institute"/>
            <person name="Martino E."/>
            <person name="Morin E."/>
            <person name="Grelet G."/>
            <person name="Kuo A."/>
            <person name="Kohler A."/>
            <person name="Daghino S."/>
            <person name="Barry K."/>
            <person name="Choi C."/>
            <person name="Cichocki N."/>
            <person name="Clum A."/>
            <person name="Copeland A."/>
            <person name="Hainaut M."/>
            <person name="Haridas S."/>
            <person name="Labutti K."/>
            <person name="Lindquist E."/>
            <person name="Lipzen A."/>
            <person name="Khouja H.-R."/>
            <person name="Murat C."/>
            <person name="Ohm R."/>
            <person name="Olson A."/>
            <person name="Spatafora J."/>
            <person name="Veneault-Fourrey C."/>
            <person name="Henrissat B."/>
            <person name="Grigoriev I."/>
            <person name="Martin F."/>
            <person name="Perotto S."/>
        </authorList>
    </citation>
    <scope>NUCLEOTIDE SEQUENCE [LARGE SCALE GENOMIC DNA]</scope>
    <source>
        <strain evidence="1 2">F</strain>
    </source>
</reference>
<gene>
    <name evidence="1" type="ORF">L207DRAFT_557567</name>
</gene>
<dbReference type="InterPro" id="IPR016181">
    <property type="entry name" value="Acyl_CoA_acyltransferase"/>
</dbReference>
<dbReference type="PANTHER" id="PTHR42791">
    <property type="entry name" value="GNAT FAMILY ACETYLTRANSFERASE"/>
    <property type="match status" value="1"/>
</dbReference>
<evidence type="ECO:0008006" key="3">
    <source>
        <dbReference type="Google" id="ProtNLM"/>
    </source>
</evidence>
<dbReference type="EMBL" id="KZ613954">
    <property type="protein sequence ID" value="PMD34439.1"/>
    <property type="molecule type" value="Genomic_DNA"/>
</dbReference>
<organism evidence="1 2">
    <name type="scientific">Hyaloscypha variabilis (strain UAMH 11265 / GT02V1 / F)</name>
    <name type="common">Meliniomyces variabilis</name>
    <dbReference type="NCBI Taxonomy" id="1149755"/>
    <lineage>
        <taxon>Eukaryota</taxon>
        <taxon>Fungi</taxon>
        <taxon>Dikarya</taxon>
        <taxon>Ascomycota</taxon>
        <taxon>Pezizomycotina</taxon>
        <taxon>Leotiomycetes</taxon>
        <taxon>Helotiales</taxon>
        <taxon>Hyaloscyphaceae</taxon>
        <taxon>Hyaloscypha</taxon>
        <taxon>Hyaloscypha variabilis</taxon>
    </lineage>
</organism>
<evidence type="ECO:0000313" key="1">
    <source>
        <dbReference type="EMBL" id="PMD34439.1"/>
    </source>
</evidence>
<dbReference type="Gene3D" id="3.40.630.30">
    <property type="match status" value="1"/>
</dbReference>
<accession>A0A2J6R7E8</accession>